<evidence type="ECO:0000313" key="6">
    <source>
        <dbReference type="Proteomes" id="UP001224775"/>
    </source>
</evidence>
<dbReference type="SUPFAM" id="SSF51206">
    <property type="entry name" value="cAMP-binding domain-like"/>
    <property type="match status" value="2"/>
</dbReference>
<feature type="compositionally biased region" description="Acidic residues" evidence="2">
    <location>
        <begin position="74"/>
        <end position="86"/>
    </location>
</feature>
<dbReference type="Pfam" id="PF00027">
    <property type="entry name" value="cNMP_binding"/>
    <property type="match status" value="1"/>
</dbReference>
<dbReference type="InterPro" id="IPR044926">
    <property type="entry name" value="RGS_subdomain_2"/>
</dbReference>
<comment type="caution">
    <text evidence="5">The sequence shown here is derived from an EMBL/GenBank/DDBJ whole genome shotgun (WGS) entry which is preliminary data.</text>
</comment>
<feature type="region of interest" description="Disordered" evidence="2">
    <location>
        <begin position="1"/>
        <end position="91"/>
    </location>
</feature>
<dbReference type="InterPro" id="IPR014710">
    <property type="entry name" value="RmlC-like_jellyroll"/>
</dbReference>
<protein>
    <submittedName>
        <fullName evidence="5">Regulator of G-protein signaling</fullName>
    </submittedName>
</protein>
<dbReference type="AlphaFoldDB" id="A0AAD8YMC3"/>
<feature type="compositionally biased region" description="Basic residues" evidence="2">
    <location>
        <begin position="174"/>
        <end position="185"/>
    </location>
</feature>
<dbReference type="SUPFAM" id="SSF48403">
    <property type="entry name" value="Ankyrin repeat"/>
    <property type="match status" value="1"/>
</dbReference>
<dbReference type="SUPFAM" id="SSF48097">
    <property type="entry name" value="Regulator of G-protein signaling, RGS"/>
    <property type="match status" value="1"/>
</dbReference>
<keyword evidence="6" id="KW-1185">Reference proteome</keyword>
<accession>A0AAD8YMC3</accession>
<sequence length="1083" mass="121685">MYHKSHPYLKMNGTPSRGSGGSRNNGIRPRRVNPSSRGRRQRELGSIRSSLQTIDSMGTHLSSSGGEASYDVFKEDDDDDNDDDGSDGGIHNALNNLNNSFNNSLMVSFPSMNEQELTHLRKWNRRLQRTEVFDRYYFPEKWEQMEMNDLIDFLNVGDPLAKGKAGAGDGLRNSGHKRSGNKRRSSNVGSFQDPPAERGGLGRIASSLTSSLNASSDKITKLVNPKAAETKQQILDPAKATKQALESIFFPYVHDPKSVLLKRGSVFLYNRSLSSERELMLFSNGFLLADLVLDDVFRMFFSLSDREFVTEKSFLDYLRSKFRDMDEERSGDHARWETVHKAVQSSFAEHSSSNNFSSNSLDDSGSDRHTNSDTNVGLKKFLGRCRGRNRPEYRDAWVDAFVPVVIPQLRKSNDPDVVEMKKKLGWEYLVIRSSFITHIIANNVELLECCLREIFIQDRTVMINSLDEYNGYSPLHYATILGHSECMDVLLENGANFTIEDRDGKSAMYHALRERNDKVADVLEKYGADRNDDLRRVIIDEIQEQEDEASKSAANNDDQLSDDGVDMSCSDMSRDSVTEALMDAARRFERNSRAYSAMITILAIKNAASISKHHYLTPVTLSEFASCFDEVVKSRPGKEIALDPHKVYVVCQGEVDLSTSYPEVEGKVEAKGFLCRKRRGDIINVTQTERDVKRRITVKIGKVIDVAEDIITTGSGEADIVLVSSTMKSLNDFTAVHPELAAPIEAICISSIEDRLLTISFLKGVPRSKLNVLAAMCRYEAFDANQVVFSENSIGTKLYLVLSGTAQVVAKDKMSSSRDVELSSRPTSSYKRAIEKSIVLQRSFECGGNQKPLLSSAGEDVGDAFYIIVHGSVRVETNHNEENNLGTLGPGQYFGEMSILFSDEHTRNATVVVSSEKTILLSIDKDSFQRIFVSSNNPVLAAEFELRVLKHSANLKHVLAHPLGVTSFRDFLEKEHAGENIDFWSAAEDFSSCTCESVRMEKAKSMWLLFCADYADRQVNLPHSMSAKLDEYINTKNQCDPELFDAARKEIFKLMERDNFARYKNSTEFSDFMSRLGILMLRV</sequence>
<reference evidence="5" key="1">
    <citation type="submission" date="2023-06" db="EMBL/GenBank/DDBJ databases">
        <title>Survivors Of The Sea: Transcriptome response of Skeletonema marinoi to long-term dormancy.</title>
        <authorList>
            <person name="Pinder M.I.M."/>
            <person name="Kourtchenko O."/>
            <person name="Robertson E.K."/>
            <person name="Larsson T."/>
            <person name="Maumus F."/>
            <person name="Osuna-Cruz C.M."/>
            <person name="Vancaester E."/>
            <person name="Stenow R."/>
            <person name="Vandepoele K."/>
            <person name="Ploug H."/>
            <person name="Bruchert V."/>
            <person name="Godhe A."/>
            <person name="Topel M."/>
        </authorList>
    </citation>
    <scope>NUCLEOTIDE SEQUENCE</scope>
    <source>
        <strain evidence="5">R05AC</strain>
    </source>
</reference>
<keyword evidence="1" id="KW-0040">ANK repeat</keyword>
<dbReference type="CDD" id="cd07440">
    <property type="entry name" value="RGS"/>
    <property type="match status" value="1"/>
</dbReference>
<name>A0AAD8YMC3_9STRA</name>
<gene>
    <name evidence="5" type="ORF">QTG54_001213</name>
</gene>
<dbReference type="SMART" id="SM00248">
    <property type="entry name" value="ANK"/>
    <property type="match status" value="2"/>
</dbReference>
<proteinExistence type="predicted"/>
<evidence type="ECO:0000259" key="4">
    <source>
        <dbReference type="PROSITE" id="PS50132"/>
    </source>
</evidence>
<dbReference type="Gene3D" id="1.25.40.20">
    <property type="entry name" value="Ankyrin repeat-containing domain"/>
    <property type="match status" value="1"/>
</dbReference>
<dbReference type="Gene3D" id="1.10.167.10">
    <property type="entry name" value="Regulator of G-protein Signalling 4, domain 2"/>
    <property type="match status" value="1"/>
</dbReference>
<dbReference type="PROSITE" id="PS50132">
    <property type="entry name" value="RGS"/>
    <property type="match status" value="1"/>
</dbReference>
<dbReference type="CDD" id="cd00038">
    <property type="entry name" value="CAP_ED"/>
    <property type="match status" value="1"/>
</dbReference>
<dbReference type="InterPro" id="IPR000595">
    <property type="entry name" value="cNMP-bd_dom"/>
</dbReference>
<dbReference type="PROSITE" id="PS50042">
    <property type="entry name" value="CNMP_BINDING_3"/>
    <property type="match status" value="2"/>
</dbReference>
<dbReference type="EMBL" id="JATAAI010000001">
    <property type="protein sequence ID" value="KAK1749274.1"/>
    <property type="molecule type" value="Genomic_DNA"/>
</dbReference>
<dbReference type="Proteomes" id="UP001224775">
    <property type="component" value="Unassembled WGS sequence"/>
</dbReference>
<feature type="region of interest" description="Disordered" evidence="2">
    <location>
        <begin position="348"/>
        <end position="372"/>
    </location>
</feature>
<dbReference type="PROSITE" id="PS50088">
    <property type="entry name" value="ANK_REPEAT"/>
    <property type="match status" value="1"/>
</dbReference>
<dbReference type="PANTHER" id="PTHR23011">
    <property type="entry name" value="CYCLIC NUCLEOTIDE-BINDING DOMAIN CONTAINING PROTEIN"/>
    <property type="match status" value="1"/>
</dbReference>
<dbReference type="PRINTS" id="PR01301">
    <property type="entry name" value="RGSPROTEIN"/>
</dbReference>
<dbReference type="InterPro" id="IPR036770">
    <property type="entry name" value="Ankyrin_rpt-contain_sf"/>
</dbReference>
<dbReference type="Pfam" id="PF00615">
    <property type="entry name" value="RGS"/>
    <property type="match status" value="1"/>
</dbReference>
<dbReference type="InterPro" id="IPR018490">
    <property type="entry name" value="cNMP-bd_dom_sf"/>
</dbReference>
<evidence type="ECO:0000256" key="1">
    <source>
        <dbReference type="PROSITE-ProRule" id="PRU00023"/>
    </source>
</evidence>
<dbReference type="SMART" id="SM00315">
    <property type="entry name" value="RGS"/>
    <property type="match status" value="1"/>
</dbReference>
<feature type="region of interest" description="Disordered" evidence="2">
    <location>
        <begin position="164"/>
        <end position="202"/>
    </location>
</feature>
<evidence type="ECO:0000256" key="2">
    <source>
        <dbReference type="SAM" id="MobiDB-lite"/>
    </source>
</evidence>
<feature type="domain" description="Cyclic nucleotide-binding" evidence="3">
    <location>
        <begin position="860"/>
        <end position="932"/>
    </location>
</feature>
<feature type="domain" description="RGS" evidence="4">
    <location>
        <begin position="954"/>
        <end position="1073"/>
    </location>
</feature>
<feature type="compositionally biased region" description="Polar residues" evidence="2">
    <location>
        <begin position="47"/>
        <end position="66"/>
    </location>
</feature>
<dbReference type="InterPro" id="IPR016137">
    <property type="entry name" value="RGS"/>
</dbReference>
<dbReference type="Gene3D" id="2.60.120.10">
    <property type="entry name" value="Jelly Rolls"/>
    <property type="match status" value="2"/>
</dbReference>
<dbReference type="InterPro" id="IPR002110">
    <property type="entry name" value="Ankyrin_rpt"/>
</dbReference>
<feature type="region of interest" description="Disordered" evidence="2">
    <location>
        <begin position="545"/>
        <end position="569"/>
    </location>
</feature>
<dbReference type="PANTHER" id="PTHR23011:SF28">
    <property type="entry name" value="CYCLIC NUCLEOTIDE-BINDING DOMAIN CONTAINING PROTEIN"/>
    <property type="match status" value="1"/>
</dbReference>
<evidence type="ECO:0000313" key="5">
    <source>
        <dbReference type="EMBL" id="KAK1749274.1"/>
    </source>
</evidence>
<feature type="compositionally biased region" description="Low complexity" evidence="2">
    <location>
        <begin position="348"/>
        <end position="363"/>
    </location>
</feature>
<dbReference type="SMART" id="SM00100">
    <property type="entry name" value="cNMP"/>
    <property type="match status" value="1"/>
</dbReference>
<feature type="repeat" description="ANK" evidence="1">
    <location>
        <begin position="470"/>
        <end position="502"/>
    </location>
</feature>
<dbReference type="PROSITE" id="PS50297">
    <property type="entry name" value="ANK_REP_REGION"/>
    <property type="match status" value="1"/>
</dbReference>
<dbReference type="Pfam" id="PF12796">
    <property type="entry name" value="Ank_2"/>
    <property type="match status" value="1"/>
</dbReference>
<organism evidence="5 6">
    <name type="scientific">Skeletonema marinoi</name>
    <dbReference type="NCBI Taxonomy" id="267567"/>
    <lineage>
        <taxon>Eukaryota</taxon>
        <taxon>Sar</taxon>
        <taxon>Stramenopiles</taxon>
        <taxon>Ochrophyta</taxon>
        <taxon>Bacillariophyta</taxon>
        <taxon>Coscinodiscophyceae</taxon>
        <taxon>Thalassiosirophycidae</taxon>
        <taxon>Thalassiosirales</taxon>
        <taxon>Skeletonemataceae</taxon>
        <taxon>Skeletonema</taxon>
        <taxon>Skeletonema marinoi-dohrnii complex</taxon>
    </lineage>
</organism>
<evidence type="ECO:0000259" key="3">
    <source>
        <dbReference type="PROSITE" id="PS50042"/>
    </source>
</evidence>
<dbReference type="InterPro" id="IPR036305">
    <property type="entry name" value="RGS_sf"/>
</dbReference>
<feature type="domain" description="Cyclic nucleotide-binding" evidence="3">
    <location>
        <begin position="761"/>
        <end position="813"/>
    </location>
</feature>